<accession>A0A427YFM3</accession>
<comment type="subcellular location">
    <subcellularLocation>
        <location evidence="1">Secreted</location>
    </subcellularLocation>
</comment>
<gene>
    <name evidence="3" type="ORF">EHS25_001878</name>
</gene>
<reference evidence="3 4" key="1">
    <citation type="submission" date="2018-11" db="EMBL/GenBank/DDBJ databases">
        <title>Genome sequence of Saitozyma podzolica DSM 27192.</title>
        <authorList>
            <person name="Aliyu H."/>
            <person name="Gorte O."/>
            <person name="Ochsenreither K."/>
        </authorList>
    </citation>
    <scope>NUCLEOTIDE SEQUENCE [LARGE SCALE GENOMIC DNA]</scope>
    <source>
        <strain evidence="3 4">DSM 27192</strain>
    </source>
</reference>
<dbReference type="EMBL" id="RSCD01000012">
    <property type="protein sequence ID" value="RSH89892.1"/>
    <property type="molecule type" value="Genomic_DNA"/>
</dbReference>
<proteinExistence type="predicted"/>
<keyword evidence="4" id="KW-1185">Reference proteome</keyword>
<organism evidence="3 4">
    <name type="scientific">Saitozyma podzolica</name>
    <dbReference type="NCBI Taxonomy" id="1890683"/>
    <lineage>
        <taxon>Eukaryota</taxon>
        <taxon>Fungi</taxon>
        <taxon>Dikarya</taxon>
        <taxon>Basidiomycota</taxon>
        <taxon>Agaricomycotina</taxon>
        <taxon>Tremellomycetes</taxon>
        <taxon>Tremellales</taxon>
        <taxon>Trimorphomycetaceae</taxon>
        <taxon>Saitozyma</taxon>
    </lineage>
</organism>
<dbReference type="PROSITE" id="PS00265">
    <property type="entry name" value="PANCREATIC_HORMONE_1"/>
    <property type="match status" value="1"/>
</dbReference>
<name>A0A427YFM3_9TREE</name>
<evidence type="ECO:0000256" key="2">
    <source>
        <dbReference type="ARBA" id="ARBA00022525"/>
    </source>
</evidence>
<protein>
    <submittedName>
        <fullName evidence="3">Uncharacterized protein</fullName>
    </submittedName>
</protein>
<dbReference type="Proteomes" id="UP000279259">
    <property type="component" value="Unassembled WGS sequence"/>
</dbReference>
<sequence length="351" mass="37472">MKEATIILVGFSWTALSAFGISTYPAAYVPLPRVGEVVTIVPFNPQPSASSTGGNVTYVSPQGCAKNVCNTDFHNCLNRRCIETNDIGCAILVPVYVAAVSSAIGCNIFTTPNPGCSCPPTTSTQQRTGQYAQYHWNLDQYTTHIIRSRYTDTNTILMGVDINGVPSAGGEIRSFQGDQPAGRTFRPGLEIDFWAFDTDAVTLWLSIYNGDLSPPSLNQLNKANNILNMGAALDLLAQTTEAIATAGLRFVATLVGGSRAGILAGDLLGWIWGNRSCDGWVVLRVIHLNGSQLASEGLQNSLEEGYESPMGCKANSRYGVSTRYGLKREGGVVVADVVSAATTKQHLPGEL</sequence>
<evidence type="ECO:0000313" key="4">
    <source>
        <dbReference type="Proteomes" id="UP000279259"/>
    </source>
</evidence>
<dbReference type="STRING" id="1890683.A0A427YFM3"/>
<evidence type="ECO:0000256" key="1">
    <source>
        <dbReference type="ARBA" id="ARBA00004613"/>
    </source>
</evidence>
<evidence type="ECO:0000313" key="3">
    <source>
        <dbReference type="EMBL" id="RSH89892.1"/>
    </source>
</evidence>
<keyword evidence="2" id="KW-0964">Secreted</keyword>
<dbReference type="AlphaFoldDB" id="A0A427YFM3"/>
<comment type="caution">
    <text evidence="3">The sequence shown here is derived from an EMBL/GenBank/DDBJ whole genome shotgun (WGS) entry which is preliminary data.</text>
</comment>
<dbReference type="GO" id="GO:0005576">
    <property type="term" value="C:extracellular region"/>
    <property type="evidence" value="ECO:0007669"/>
    <property type="project" value="UniProtKB-SubCell"/>
</dbReference>
<dbReference type="InterPro" id="IPR020392">
    <property type="entry name" value="Pancreatic_hormone-like_CS"/>
</dbReference>